<feature type="domain" description="4Fe-4S ferredoxin-type" evidence="6">
    <location>
        <begin position="57"/>
        <end position="80"/>
    </location>
</feature>
<dbReference type="InterPro" id="IPR009051">
    <property type="entry name" value="Helical_ferredxn"/>
</dbReference>
<comment type="caution">
    <text evidence="7">The sequence shown here is derived from an EMBL/GenBank/DDBJ whole genome shotgun (WGS) entry which is preliminary data.</text>
</comment>
<evidence type="ECO:0000256" key="3">
    <source>
        <dbReference type="ARBA" id="ARBA00023002"/>
    </source>
</evidence>
<dbReference type="PANTHER" id="PTHR43255">
    <property type="entry name" value="IRON-SULFUR-BINDING OXIDOREDUCTASE FADF-RELATED-RELATED"/>
    <property type="match status" value="1"/>
</dbReference>
<evidence type="ECO:0000313" key="7">
    <source>
        <dbReference type="EMBL" id="HFK97260.1"/>
    </source>
</evidence>
<dbReference type="InterPro" id="IPR017900">
    <property type="entry name" value="4Fe4S_Fe_S_CS"/>
</dbReference>
<accession>A0A832A148</accession>
<dbReference type="PANTHER" id="PTHR43255:SF1">
    <property type="entry name" value="IRON-SULFUR-BINDING OXIDOREDUCTASE FADF-RELATED"/>
    <property type="match status" value="1"/>
</dbReference>
<reference evidence="7" key="1">
    <citation type="journal article" date="2020" name="mSystems">
        <title>Genome- and Community-Level Interaction Insights into Carbon Utilization and Element Cycling Functions of Hydrothermarchaeota in Hydrothermal Sediment.</title>
        <authorList>
            <person name="Zhou Z."/>
            <person name="Liu Y."/>
            <person name="Xu W."/>
            <person name="Pan J."/>
            <person name="Luo Z.H."/>
            <person name="Li M."/>
        </authorList>
    </citation>
    <scope>NUCLEOTIDE SEQUENCE [LARGE SCALE GENOMIC DNA]</scope>
    <source>
        <strain evidence="7">SpSt-456</strain>
    </source>
</reference>
<organism evidence="7">
    <name type="scientific">Desulfacinum infernum</name>
    <dbReference type="NCBI Taxonomy" id="35837"/>
    <lineage>
        <taxon>Bacteria</taxon>
        <taxon>Pseudomonadati</taxon>
        <taxon>Thermodesulfobacteriota</taxon>
        <taxon>Syntrophobacteria</taxon>
        <taxon>Syntrophobacterales</taxon>
        <taxon>Syntrophobacteraceae</taxon>
        <taxon>Desulfacinum</taxon>
    </lineage>
</organism>
<dbReference type="PROSITE" id="PS51379">
    <property type="entry name" value="4FE4S_FER_2"/>
    <property type="match status" value="1"/>
</dbReference>
<keyword evidence="2" id="KW-0479">Metal-binding</keyword>
<name>A0A832A148_9BACT</name>
<evidence type="ECO:0000256" key="2">
    <source>
        <dbReference type="ARBA" id="ARBA00022723"/>
    </source>
</evidence>
<dbReference type="Pfam" id="PF13183">
    <property type="entry name" value="Fer4_8"/>
    <property type="match status" value="1"/>
</dbReference>
<evidence type="ECO:0000256" key="1">
    <source>
        <dbReference type="ARBA" id="ARBA00022485"/>
    </source>
</evidence>
<evidence type="ECO:0000259" key="6">
    <source>
        <dbReference type="PROSITE" id="PS51379"/>
    </source>
</evidence>
<dbReference type="GO" id="GO:0046872">
    <property type="term" value="F:metal ion binding"/>
    <property type="evidence" value="ECO:0007669"/>
    <property type="project" value="UniProtKB-KW"/>
</dbReference>
<dbReference type="GO" id="GO:0005886">
    <property type="term" value="C:plasma membrane"/>
    <property type="evidence" value="ECO:0007669"/>
    <property type="project" value="TreeGrafter"/>
</dbReference>
<proteinExistence type="predicted"/>
<keyword evidence="4" id="KW-0408">Iron</keyword>
<dbReference type="SUPFAM" id="SSF46548">
    <property type="entry name" value="alpha-helical ferredoxin"/>
    <property type="match status" value="1"/>
</dbReference>
<dbReference type="EMBL" id="DSTK01000023">
    <property type="protein sequence ID" value="HFK97260.1"/>
    <property type="molecule type" value="Genomic_DNA"/>
</dbReference>
<keyword evidence="1" id="KW-0004">4Fe-4S</keyword>
<dbReference type="Gene3D" id="1.10.1060.10">
    <property type="entry name" value="Alpha-helical ferredoxin"/>
    <property type="match status" value="1"/>
</dbReference>
<dbReference type="GO" id="GO:0051539">
    <property type="term" value="F:4 iron, 4 sulfur cluster binding"/>
    <property type="evidence" value="ECO:0007669"/>
    <property type="project" value="UniProtKB-KW"/>
</dbReference>
<sequence>MALVNLSFSEELERFGAAKTLECFHCGTCVAICPLIEEHFPRRMIRYAQIGAAHRILEQGTDLWRCLHCGLCTQTCPREADPGELILALRRYVLHHWRRNGHVSSQVDH</sequence>
<dbReference type="GO" id="GO:0016491">
    <property type="term" value="F:oxidoreductase activity"/>
    <property type="evidence" value="ECO:0007669"/>
    <property type="project" value="UniProtKB-KW"/>
</dbReference>
<gene>
    <name evidence="7" type="ORF">ENS06_08045</name>
</gene>
<evidence type="ECO:0000256" key="5">
    <source>
        <dbReference type="ARBA" id="ARBA00023014"/>
    </source>
</evidence>
<keyword evidence="3" id="KW-0560">Oxidoreductase</keyword>
<dbReference type="PROSITE" id="PS00198">
    <property type="entry name" value="4FE4S_FER_1"/>
    <property type="match status" value="1"/>
</dbReference>
<keyword evidence="5" id="KW-0411">Iron-sulfur</keyword>
<dbReference type="InterPro" id="IPR051460">
    <property type="entry name" value="HdrC_iron-sulfur_subunit"/>
</dbReference>
<dbReference type="InterPro" id="IPR017896">
    <property type="entry name" value="4Fe4S_Fe-S-bd"/>
</dbReference>
<dbReference type="AlphaFoldDB" id="A0A832A148"/>
<protein>
    <submittedName>
        <fullName evidence="7">4Fe-4S dicluster domain-containing protein</fullName>
    </submittedName>
</protein>
<evidence type="ECO:0000256" key="4">
    <source>
        <dbReference type="ARBA" id="ARBA00023004"/>
    </source>
</evidence>